<comment type="similarity">
    <text evidence="1">Belongs to the PspA/Vipp/IM30 family.</text>
</comment>
<dbReference type="PANTHER" id="PTHR31088">
    <property type="entry name" value="MEMBRANE-ASSOCIATED PROTEIN VIPP1, CHLOROPLASTIC"/>
    <property type="match status" value="1"/>
</dbReference>
<feature type="region of interest" description="Disordered" evidence="3">
    <location>
        <begin position="220"/>
        <end position="240"/>
    </location>
</feature>
<dbReference type="PANTHER" id="PTHR31088:SF6">
    <property type="entry name" value="PHAGE SHOCK PROTEIN A"/>
    <property type="match status" value="1"/>
</dbReference>
<dbReference type="Pfam" id="PF04012">
    <property type="entry name" value="PspA_IM30"/>
    <property type="match status" value="1"/>
</dbReference>
<evidence type="ECO:0000256" key="2">
    <source>
        <dbReference type="SAM" id="Coils"/>
    </source>
</evidence>
<proteinExistence type="inferred from homology"/>
<feature type="compositionally biased region" description="Basic and acidic residues" evidence="3">
    <location>
        <begin position="231"/>
        <end position="240"/>
    </location>
</feature>
<reference evidence="4" key="1">
    <citation type="journal article" date="2020" name="mSystems">
        <title>Genome- and Community-Level Interaction Insights into Carbon Utilization and Element Cycling Functions of Hydrothermarchaeota in Hydrothermal Sediment.</title>
        <authorList>
            <person name="Zhou Z."/>
            <person name="Liu Y."/>
            <person name="Xu W."/>
            <person name="Pan J."/>
            <person name="Luo Z.H."/>
            <person name="Li M."/>
        </authorList>
    </citation>
    <scope>NUCLEOTIDE SEQUENCE [LARGE SCALE GENOMIC DNA]</scope>
    <source>
        <strain evidence="4">SpSt-418</strain>
    </source>
</reference>
<keyword evidence="2" id="KW-0175">Coiled coil</keyword>
<feature type="coiled-coil region" evidence="2">
    <location>
        <begin position="108"/>
        <end position="135"/>
    </location>
</feature>
<comment type="caution">
    <text evidence="4">The sequence shown here is derived from an EMBL/GenBank/DDBJ whole genome shotgun (WGS) entry which is preliminary data.</text>
</comment>
<name>A0A7C3PKE3_9CYAN</name>
<organism evidence="4">
    <name type="scientific">Oscillatoriales cyanobacterium SpSt-418</name>
    <dbReference type="NCBI Taxonomy" id="2282169"/>
    <lineage>
        <taxon>Bacteria</taxon>
        <taxon>Bacillati</taxon>
        <taxon>Cyanobacteriota</taxon>
        <taxon>Cyanophyceae</taxon>
        <taxon>Oscillatoriophycideae</taxon>
        <taxon>Oscillatoriales</taxon>
    </lineage>
</organism>
<accession>A0A7C3PKE3</accession>
<evidence type="ECO:0000313" key="4">
    <source>
        <dbReference type="EMBL" id="HFN00037.1"/>
    </source>
</evidence>
<dbReference type="AlphaFoldDB" id="A0A7C3PKE3"/>
<gene>
    <name evidence="4" type="ORF">ENR64_20210</name>
</gene>
<dbReference type="InterPro" id="IPR007157">
    <property type="entry name" value="PspA_VIPP1"/>
</dbReference>
<evidence type="ECO:0000256" key="1">
    <source>
        <dbReference type="ARBA" id="ARBA00043985"/>
    </source>
</evidence>
<dbReference type="EMBL" id="DSRU01000284">
    <property type="protein sequence ID" value="HFN00037.1"/>
    <property type="molecule type" value="Genomic_DNA"/>
</dbReference>
<evidence type="ECO:0000256" key="3">
    <source>
        <dbReference type="SAM" id="MobiDB-lite"/>
    </source>
</evidence>
<sequence>MGLLDRLFRLIRANLNDLISKAEDPEKILEQVVLEMQDELIQMRQAVAQAIATQKRTERQATQAESTAAEWYRRAEMALQKGEEELAREALTRRKSYEDTAAAMRAQLGQQSVVVDQLKQNMRKLESKIYEAKTKKDMYIARARSAKATQQINDILGKVGSGSALAAFERMEEKVFQLEAQAEAAQELNIDDLETRIASLGQADEVDAELAAMKAKMLSGSETAQLPVSEEVQRSRLTEQ</sequence>
<protein>
    <submittedName>
        <fullName evidence="4">PspA/IM30 family protein</fullName>
    </submittedName>
</protein>